<proteinExistence type="predicted"/>
<protein>
    <recommendedName>
        <fullName evidence="1">FHA domain-containing protein</fullName>
    </recommendedName>
</protein>
<dbReference type="PROSITE" id="PS50006">
    <property type="entry name" value="FHA_DOMAIN"/>
    <property type="match status" value="1"/>
</dbReference>
<dbReference type="Gene3D" id="2.60.200.20">
    <property type="match status" value="1"/>
</dbReference>
<dbReference type="RefSeq" id="WP_011243269.1">
    <property type="nucleotide sequence ID" value="NC_006576.1"/>
</dbReference>
<dbReference type="InterPro" id="IPR000253">
    <property type="entry name" value="FHA_dom"/>
</dbReference>
<evidence type="ECO:0000313" key="3">
    <source>
        <dbReference type="Proteomes" id="UP000001175"/>
    </source>
</evidence>
<feature type="domain" description="FHA" evidence="1">
    <location>
        <begin position="109"/>
        <end position="169"/>
    </location>
</feature>
<sequence length="220" mass="24445">MSIISLDTRVKVGNTDYALSELFELVDQQTSDYGTSLNALKQAVVSGDLTIIQQVLQNSAAALRSLASLQNTLEKVLTLDLADPAQPEHVFIVEDSRGATELKLYKSHYTIGKADSCDIRLHSIYASRQHATLVRFLTENGEVRYRLIDGDPETSRRSANGTYVNNRSITECDLKHYDQILFGADVKATYFYLSPQFRSLTGLQDPTVSLSPDSTTEFEA</sequence>
<dbReference type="SUPFAM" id="SSF49879">
    <property type="entry name" value="SMAD/FHA domain"/>
    <property type="match status" value="1"/>
</dbReference>
<dbReference type="SMART" id="SM00240">
    <property type="entry name" value="FHA"/>
    <property type="match status" value="1"/>
</dbReference>
<dbReference type="Pfam" id="PF00498">
    <property type="entry name" value="FHA"/>
    <property type="match status" value="1"/>
</dbReference>
<gene>
    <name evidence="2" type="ordered locus">syc0957_c</name>
</gene>
<organism evidence="2 3">
    <name type="scientific">Synechococcus sp. (strain ATCC 27144 / PCC 6301 / SAUG 1402/1)</name>
    <name type="common">Anacystis nidulans</name>
    <dbReference type="NCBI Taxonomy" id="269084"/>
    <lineage>
        <taxon>Bacteria</taxon>
        <taxon>Bacillati</taxon>
        <taxon>Cyanobacteriota</taxon>
        <taxon>Cyanophyceae</taxon>
        <taxon>Synechococcales</taxon>
        <taxon>Synechococcaceae</taxon>
        <taxon>Synechococcus</taxon>
    </lineage>
</organism>
<dbReference type="GeneID" id="72429390"/>
<accession>A0A0H3K7W0</accession>
<evidence type="ECO:0000313" key="2">
    <source>
        <dbReference type="EMBL" id="BAD79147.1"/>
    </source>
</evidence>
<dbReference type="eggNOG" id="COG1716">
    <property type="taxonomic scope" value="Bacteria"/>
</dbReference>
<reference evidence="2 3" key="1">
    <citation type="journal article" date="2007" name="Photosyn. Res.">
        <title>Complete nucleotide sequence of the freshwater unicellular cyanobacterium Synechococcus elongatus PCC 6301 chromosome: gene content and organization.</title>
        <authorList>
            <person name="Sugita C."/>
            <person name="Ogata K."/>
            <person name="Shikata M."/>
            <person name="Jikuya H."/>
            <person name="Takano J."/>
            <person name="Furumichi M."/>
            <person name="Kanehisa M."/>
            <person name="Omata T."/>
            <person name="Sugiura M."/>
            <person name="Sugita M."/>
        </authorList>
    </citation>
    <scope>NUCLEOTIDE SEQUENCE [LARGE SCALE GENOMIC DNA]</scope>
    <source>
        <strain evidence="3">ATCC 27144 / PCC 6301 / SAUG 1402/1</strain>
    </source>
</reference>
<dbReference type="EMBL" id="AP008231">
    <property type="protein sequence ID" value="BAD79147.1"/>
    <property type="molecule type" value="Genomic_DNA"/>
</dbReference>
<dbReference type="InterPro" id="IPR008984">
    <property type="entry name" value="SMAD_FHA_dom_sf"/>
</dbReference>
<name>A0A0H3K7W0_SYNP6</name>
<dbReference type="KEGG" id="syc:syc0957_c"/>
<dbReference type="AlphaFoldDB" id="A0A0H3K7W0"/>
<evidence type="ECO:0000259" key="1">
    <source>
        <dbReference type="PROSITE" id="PS50006"/>
    </source>
</evidence>
<dbReference type="Proteomes" id="UP000001175">
    <property type="component" value="Chromosome"/>
</dbReference>